<feature type="domain" description="AIG1-type G" evidence="4">
    <location>
        <begin position="42"/>
        <end position="149"/>
    </location>
</feature>
<dbReference type="GO" id="GO:0005525">
    <property type="term" value="F:GTP binding"/>
    <property type="evidence" value="ECO:0007669"/>
    <property type="project" value="UniProtKB-KW"/>
</dbReference>
<evidence type="ECO:0000256" key="3">
    <source>
        <dbReference type="ARBA" id="ARBA00023134"/>
    </source>
</evidence>
<protein>
    <recommendedName>
        <fullName evidence="4">AIG1-type G domain-containing protein</fullName>
    </recommendedName>
</protein>
<evidence type="ECO:0000256" key="2">
    <source>
        <dbReference type="ARBA" id="ARBA00022741"/>
    </source>
</evidence>
<comment type="caution">
    <text evidence="5">The sequence shown here is derived from an EMBL/GenBank/DDBJ whole genome shotgun (WGS) entry which is preliminary data.</text>
</comment>
<dbReference type="Gene3D" id="3.40.50.300">
    <property type="entry name" value="P-loop containing nucleotide triphosphate hydrolases"/>
    <property type="match status" value="2"/>
</dbReference>
<dbReference type="PANTHER" id="PTHR10903:SF170">
    <property type="entry name" value="GTPASE IMAP FAMILY MEMBER 7"/>
    <property type="match status" value="1"/>
</dbReference>
<dbReference type="EMBL" id="JAFBMS010000017">
    <property type="protein sequence ID" value="KAG9345813.1"/>
    <property type="molecule type" value="Genomic_DNA"/>
</dbReference>
<sequence>MPCCELLFEVSLNYCSPAVSISTIDRLNQNSTPPGHNLQTGGNELRIVLIGKTGVGKSATGNTILGREVFESQLSSTSVTAENEKHRGEVDGVNVAVVDTPGLFDTQMSNVEVIKKLAVSVSLSAPGPHAFLVVVQLGRFTKEEESTLEQIEKTFGPGASHGVGKSASGNTILGREEFESGIGSSSMTLKSKSGTGDVDGVLVTVVDTPGLFHTEMSEEELRKEMEEAVSLCDPGPHAFLLVIQLGRFTAQDQTALKELQEIYSRSVKDFVVVLFTYGDKLRKFTIKEFIDKDTNLQQLVCGGGGVSEEHPKDYHELIYDKQPRI</sequence>
<keyword evidence="6" id="KW-1185">Reference proteome</keyword>
<dbReference type="OrthoDB" id="5985928at2759"/>
<dbReference type="Proteomes" id="UP000824540">
    <property type="component" value="Unassembled WGS sequence"/>
</dbReference>
<keyword evidence="3" id="KW-0342">GTP-binding</keyword>
<dbReference type="SUPFAM" id="SSF52540">
    <property type="entry name" value="P-loop containing nucleoside triphosphate hydrolases"/>
    <property type="match status" value="2"/>
</dbReference>
<dbReference type="PANTHER" id="PTHR10903">
    <property type="entry name" value="GTPASE, IMAP FAMILY MEMBER-RELATED"/>
    <property type="match status" value="1"/>
</dbReference>
<dbReference type="FunFam" id="3.40.50.300:FF:000366">
    <property type="entry name" value="GTPase, IMAP family member 2"/>
    <property type="match status" value="1"/>
</dbReference>
<dbReference type="Pfam" id="PF04548">
    <property type="entry name" value="AIG1"/>
    <property type="match status" value="2"/>
</dbReference>
<gene>
    <name evidence="5" type="ORF">JZ751_008962</name>
</gene>
<comment type="similarity">
    <text evidence="1">Belongs to the TRAFAC class TrmE-Era-EngA-EngB-Septin-like GTPase superfamily. AIG1/Toc34/Toc159-like paraseptin GTPase family. IAN subfamily.</text>
</comment>
<dbReference type="InterPro" id="IPR045058">
    <property type="entry name" value="GIMA/IAN/Toc"/>
</dbReference>
<name>A0A8T2NXN3_9TELE</name>
<feature type="domain" description="AIG1-type G" evidence="4">
    <location>
        <begin position="150"/>
        <end position="325"/>
    </location>
</feature>
<reference evidence="5" key="1">
    <citation type="thesis" date="2021" institute="BYU ScholarsArchive" country="Provo, UT, USA">
        <title>Applications of and Algorithms for Genome Assembly and Genomic Analyses with an Emphasis on Marine Teleosts.</title>
        <authorList>
            <person name="Pickett B.D."/>
        </authorList>
    </citation>
    <scope>NUCLEOTIDE SEQUENCE</scope>
    <source>
        <strain evidence="5">HI-2016</strain>
    </source>
</reference>
<proteinExistence type="inferred from homology"/>
<organism evidence="5 6">
    <name type="scientific">Albula glossodonta</name>
    <name type="common">roundjaw bonefish</name>
    <dbReference type="NCBI Taxonomy" id="121402"/>
    <lineage>
        <taxon>Eukaryota</taxon>
        <taxon>Metazoa</taxon>
        <taxon>Chordata</taxon>
        <taxon>Craniata</taxon>
        <taxon>Vertebrata</taxon>
        <taxon>Euteleostomi</taxon>
        <taxon>Actinopterygii</taxon>
        <taxon>Neopterygii</taxon>
        <taxon>Teleostei</taxon>
        <taxon>Albuliformes</taxon>
        <taxon>Albulidae</taxon>
        <taxon>Albula</taxon>
    </lineage>
</organism>
<dbReference type="AlphaFoldDB" id="A0A8T2NXN3"/>
<evidence type="ECO:0000313" key="5">
    <source>
        <dbReference type="EMBL" id="KAG9345813.1"/>
    </source>
</evidence>
<evidence type="ECO:0000313" key="6">
    <source>
        <dbReference type="Proteomes" id="UP000824540"/>
    </source>
</evidence>
<keyword evidence="2" id="KW-0547">Nucleotide-binding</keyword>
<dbReference type="InterPro" id="IPR006703">
    <property type="entry name" value="G_AIG1"/>
</dbReference>
<dbReference type="InterPro" id="IPR027417">
    <property type="entry name" value="P-loop_NTPase"/>
</dbReference>
<evidence type="ECO:0000256" key="1">
    <source>
        <dbReference type="ARBA" id="ARBA00008535"/>
    </source>
</evidence>
<dbReference type="PROSITE" id="PS51720">
    <property type="entry name" value="G_AIG1"/>
    <property type="match status" value="2"/>
</dbReference>
<accession>A0A8T2NXN3</accession>
<evidence type="ECO:0000259" key="4">
    <source>
        <dbReference type="PROSITE" id="PS51720"/>
    </source>
</evidence>